<evidence type="ECO:0000313" key="3">
    <source>
        <dbReference type="EMBL" id="MXP47436.1"/>
    </source>
</evidence>
<reference evidence="3 4" key="1">
    <citation type="submission" date="2019-12" db="EMBL/GenBank/DDBJ databases">
        <title>Genomic-based taxomic classification of the family Erythrobacteraceae.</title>
        <authorList>
            <person name="Xu L."/>
        </authorList>
    </citation>
    <scope>NUCLEOTIDE SEQUENCE [LARGE SCALE GENOMIC DNA]</scope>
    <source>
        <strain evidence="3 4">SW-109</strain>
    </source>
</reference>
<dbReference type="GO" id="GO:0004519">
    <property type="term" value="F:endonuclease activity"/>
    <property type="evidence" value="ECO:0007669"/>
    <property type="project" value="UniProtKB-KW"/>
</dbReference>
<keyword evidence="3" id="KW-0540">Nuclease</keyword>
<dbReference type="Gene3D" id="1.10.30.50">
    <property type="match status" value="1"/>
</dbReference>
<feature type="region of interest" description="Disordered" evidence="1">
    <location>
        <begin position="123"/>
        <end position="143"/>
    </location>
</feature>
<feature type="compositionally biased region" description="Basic and acidic residues" evidence="1">
    <location>
        <begin position="124"/>
        <end position="143"/>
    </location>
</feature>
<evidence type="ECO:0000259" key="2">
    <source>
        <dbReference type="SMART" id="SM00507"/>
    </source>
</evidence>
<sequence>MNTLESIKPKAQHSVFDLAEEAGFDVSDWIASSNDTRGHKANPKYCYEWSFIEPGRLIILNLWHAAMREEDGRITTTGNFRKDADYYRTVVRKAQWAERAQKLDEALQVALKDNLPVRVIMLDGKQRDKNDPDRKPSKVAKRELDSEPWTITAYDWETGQCELARGVFTQQCVDQFDLDQVDKASPKRTEATSQPFVRDPAVRRNVLRRSKGHCELCGQRGFLMVNGALYLETHHVIPLSEGGPDTEHNVVALCADDHRRAHYASDRDGIAANLKSVVNERL</sequence>
<dbReference type="Pfam" id="PF01844">
    <property type="entry name" value="HNH"/>
    <property type="match status" value="1"/>
</dbReference>
<gene>
    <name evidence="3" type="ORF">GRI43_08585</name>
</gene>
<dbReference type="InterPro" id="IPR003615">
    <property type="entry name" value="HNH_nuc"/>
</dbReference>
<dbReference type="Proteomes" id="UP000471435">
    <property type="component" value="Unassembled WGS sequence"/>
</dbReference>
<keyword evidence="3" id="KW-0255">Endonuclease</keyword>
<dbReference type="RefSeq" id="WP_160730736.1">
    <property type="nucleotide sequence ID" value="NZ_WTYP01000002.1"/>
</dbReference>
<protein>
    <submittedName>
        <fullName evidence="3">HNH endonuclease</fullName>
    </submittedName>
</protein>
<dbReference type="EMBL" id="WTYP01000002">
    <property type="protein sequence ID" value="MXP47436.1"/>
    <property type="molecule type" value="Genomic_DNA"/>
</dbReference>
<accession>A0A6I4V331</accession>
<dbReference type="OrthoDB" id="9802640at2"/>
<keyword evidence="4" id="KW-1185">Reference proteome</keyword>
<dbReference type="InterPro" id="IPR002711">
    <property type="entry name" value="HNH"/>
</dbReference>
<proteinExistence type="predicted"/>
<keyword evidence="3" id="KW-0378">Hydrolase</keyword>
<evidence type="ECO:0000313" key="4">
    <source>
        <dbReference type="Proteomes" id="UP000471435"/>
    </source>
</evidence>
<dbReference type="PANTHER" id="PTHR33877">
    <property type="entry name" value="SLL1193 PROTEIN"/>
    <property type="match status" value="1"/>
</dbReference>
<organism evidence="3 4">
    <name type="scientific">Pontixanthobacter luteolus</name>
    <dbReference type="NCBI Taxonomy" id="295089"/>
    <lineage>
        <taxon>Bacteria</taxon>
        <taxon>Pseudomonadati</taxon>
        <taxon>Pseudomonadota</taxon>
        <taxon>Alphaproteobacteria</taxon>
        <taxon>Sphingomonadales</taxon>
        <taxon>Erythrobacteraceae</taxon>
        <taxon>Pontixanthobacter</taxon>
    </lineage>
</organism>
<dbReference type="SMART" id="SM00507">
    <property type="entry name" value="HNHc"/>
    <property type="match status" value="1"/>
</dbReference>
<dbReference type="PANTHER" id="PTHR33877:SF1">
    <property type="entry name" value="TYPE IV METHYL-DIRECTED RESTRICTION ENZYME ECOKMCRA"/>
    <property type="match status" value="1"/>
</dbReference>
<comment type="caution">
    <text evidence="3">The sequence shown here is derived from an EMBL/GenBank/DDBJ whole genome shotgun (WGS) entry which is preliminary data.</text>
</comment>
<dbReference type="CDD" id="cd00085">
    <property type="entry name" value="HNHc"/>
    <property type="match status" value="1"/>
</dbReference>
<name>A0A6I4V331_9SPHN</name>
<feature type="domain" description="HNH nuclease" evidence="2">
    <location>
        <begin position="201"/>
        <end position="259"/>
    </location>
</feature>
<dbReference type="GO" id="GO:0003676">
    <property type="term" value="F:nucleic acid binding"/>
    <property type="evidence" value="ECO:0007669"/>
    <property type="project" value="InterPro"/>
</dbReference>
<evidence type="ECO:0000256" key="1">
    <source>
        <dbReference type="SAM" id="MobiDB-lite"/>
    </source>
</evidence>
<dbReference type="GO" id="GO:0008270">
    <property type="term" value="F:zinc ion binding"/>
    <property type="evidence" value="ECO:0007669"/>
    <property type="project" value="InterPro"/>
</dbReference>
<dbReference type="InterPro" id="IPR052892">
    <property type="entry name" value="NA-targeting_endonuclease"/>
</dbReference>
<dbReference type="AlphaFoldDB" id="A0A6I4V331"/>